<organism evidence="1">
    <name type="scientific">Brassica napus</name>
    <name type="common">Rape</name>
    <dbReference type="NCBI Taxonomy" id="3708"/>
    <lineage>
        <taxon>Eukaryota</taxon>
        <taxon>Viridiplantae</taxon>
        <taxon>Streptophyta</taxon>
        <taxon>Embryophyta</taxon>
        <taxon>Tracheophyta</taxon>
        <taxon>Spermatophyta</taxon>
        <taxon>Magnoliopsida</taxon>
        <taxon>eudicotyledons</taxon>
        <taxon>Gunneridae</taxon>
        <taxon>Pentapetalae</taxon>
        <taxon>rosids</taxon>
        <taxon>malvids</taxon>
        <taxon>Brassicales</taxon>
        <taxon>Brassicaceae</taxon>
        <taxon>Brassiceae</taxon>
        <taxon>Brassica</taxon>
    </lineage>
</organism>
<protein>
    <submittedName>
        <fullName evidence="1">(rape) hypothetical protein</fullName>
    </submittedName>
</protein>
<name>A0A816X093_BRANA</name>
<reference evidence="1" key="1">
    <citation type="submission" date="2021-01" db="EMBL/GenBank/DDBJ databases">
        <authorList>
            <consortium name="Genoscope - CEA"/>
            <person name="William W."/>
        </authorList>
    </citation>
    <scope>NUCLEOTIDE SEQUENCE</scope>
</reference>
<accession>A0A816X093</accession>
<dbReference type="Proteomes" id="UP001295469">
    <property type="component" value="Chromosome A02"/>
</dbReference>
<dbReference type="EMBL" id="HG994356">
    <property type="protein sequence ID" value="CAF2140874.1"/>
    <property type="molecule type" value="Genomic_DNA"/>
</dbReference>
<proteinExistence type="predicted"/>
<gene>
    <name evidence="1" type="ORF">DARMORV10_A02P22930.1</name>
</gene>
<sequence length="77" mass="8585">MGKKSSQRLNDVSASEGVQNQIVQDFEEISSVADFCGRVRDTLLDVLLFKQMLVKGSLSARIYMSSLKKTITVEQDT</sequence>
<evidence type="ECO:0000313" key="1">
    <source>
        <dbReference type="EMBL" id="CAF2140874.1"/>
    </source>
</evidence>
<dbReference type="AlphaFoldDB" id="A0A816X093"/>